<evidence type="ECO:0000256" key="2">
    <source>
        <dbReference type="ARBA" id="ARBA00022552"/>
    </source>
</evidence>
<evidence type="ECO:0000256" key="4">
    <source>
        <dbReference type="ARBA" id="ARBA00022679"/>
    </source>
</evidence>
<feature type="domain" description="Ribosomal RNA methyltransferase FtsJ" evidence="9">
    <location>
        <begin position="46"/>
        <end position="234"/>
    </location>
</feature>
<keyword evidence="5 7" id="KW-0949">S-adenosyl-L-methionine</keyword>
<dbReference type="GO" id="GO:0005739">
    <property type="term" value="C:mitochondrion"/>
    <property type="evidence" value="ECO:0007669"/>
    <property type="project" value="TreeGrafter"/>
</dbReference>
<dbReference type="GO" id="GO:0008650">
    <property type="term" value="F:rRNA (uridine-2'-O-)-methyltransferase activity"/>
    <property type="evidence" value="ECO:0007669"/>
    <property type="project" value="TreeGrafter"/>
</dbReference>
<evidence type="ECO:0000313" key="11">
    <source>
        <dbReference type="Proteomes" id="UP000272025"/>
    </source>
</evidence>
<gene>
    <name evidence="10" type="ORF">SODALDRAFT_395387</name>
</gene>
<dbReference type="SUPFAM" id="SSF53335">
    <property type="entry name" value="S-adenosyl-L-methionine-dependent methyltransferases"/>
    <property type="match status" value="1"/>
</dbReference>
<protein>
    <recommendedName>
        <fullName evidence="6">rRNA methyltransferase 2, mitochondrial</fullName>
    </recommendedName>
</protein>
<keyword evidence="4 10" id="KW-0808">Transferase</keyword>
<keyword evidence="2" id="KW-0698">rRNA processing</keyword>
<dbReference type="AlphaFoldDB" id="A0A3N2PJB2"/>
<evidence type="ECO:0000256" key="6">
    <source>
        <dbReference type="ARBA" id="ARBA00041184"/>
    </source>
</evidence>
<evidence type="ECO:0000256" key="8">
    <source>
        <dbReference type="SAM" id="MobiDB-lite"/>
    </source>
</evidence>
<dbReference type="PANTHER" id="PTHR10920:SF18">
    <property type="entry name" value="RRNA METHYLTRANSFERASE 2, MITOCHONDRIAL"/>
    <property type="match status" value="1"/>
</dbReference>
<evidence type="ECO:0000256" key="1">
    <source>
        <dbReference type="ARBA" id="ARBA00009258"/>
    </source>
</evidence>
<feature type="active site" description="Proton acceptor" evidence="7">
    <location>
        <position position="192"/>
    </location>
</feature>
<dbReference type="PIRSF" id="PIRSF005461">
    <property type="entry name" value="23S_rRNA_mtase"/>
    <property type="match status" value="1"/>
</dbReference>
<dbReference type="OrthoDB" id="20105at2759"/>
<comment type="similarity">
    <text evidence="1">Belongs to the class I-like SAM-binding methyltransferase superfamily. RNA methyltransferase RlmE family.</text>
</comment>
<dbReference type="InterPro" id="IPR050082">
    <property type="entry name" value="RNA_methyltr_RlmE"/>
</dbReference>
<accession>A0A3N2PJB2</accession>
<reference evidence="10 11" key="1">
    <citation type="journal article" date="2018" name="Mol. Ecol.">
        <title>The obligate alkalophilic soda-lake fungus Sodiomyces alkalinus has shifted to a protein diet.</title>
        <authorList>
            <person name="Grum-Grzhimaylo A.A."/>
            <person name="Falkoski D.L."/>
            <person name="van den Heuvel J."/>
            <person name="Valero-Jimenez C.A."/>
            <person name="Min B."/>
            <person name="Choi I.G."/>
            <person name="Lipzen A."/>
            <person name="Daum C.G."/>
            <person name="Aanen D.K."/>
            <person name="Tsang A."/>
            <person name="Henrissat B."/>
            <person name="Bilanenko E.N."/>
            <person name="de Vries R.P."/>
            <person name="van Kan J.A.L."/>
            <person name="Grigoriev I.V."/>
            <person name="Debets A.J.M."/>
        </authorList>
    </citation>
    <scope>NUCLEOTIDE SEQUENCE [LARGE SCALE GENOMIC DNA]</scope>
    <source>
        <strain evidence="10 11">F11</strain>
    </source>
</reference>
<evidence type="ECO:0000259" key="9">
    <source>
        <dbReference type="Pfam" id="PF01728"/>
    </source>
</evidence>
<evidence type="ECO:0000256" key="5">
    <source>
        <dbReference type="ARBA" id="ARBA00022691"/>
    </source>
</evidence>
<evidence type="ECO:0000256" key="7">
    <source>
        <dbReference type="PIRSR" id="PIRSR005461-1"/>
    </source>
</evidence>
<keyword evidence="11" id="KW-1185">Reference proteome</keyword>
<sequence length="241" mass="27114">MPIATLSGCVTRPPWLGQFRPSSSKTRWKMRQGADHLARDAKIHGFKSRAAFKLLELDGKYRVFKKGQVVIDLVAYERTGPSGNVIGIDLIPAQPPKGVTTIQGNFLLPEVQRMVKDFLVSSPQRRRATAHEGDQTVAETGQEAPSKCPQSFEMMNTSGIAFHDHARSMDLCHAALHFASDTLKHGGHFICKYYQGPEDRAFEKLLKRLFTKVHREKPESSRKESKESYFVALHRLGSVRL</sequence>
<feature type="region of interest" description="Disordered" evidence="8">
    <location>
        <begin position="123"/>
        <end position="147"/>
    </location>
</feature>
<name>A0A3N2PJB2_SODAK</name>
<dbReference type="GeneID" id="39583763"/>
<dbReference type="InterPro" id="IPR029063">
    <property type="entry name" value="SAM-dependent_MTases_sf"/>
</dbReference>
<organism evidence="10 11">
    <name type="scientific">Sodiomyces alkalinus (strain CBS 110278 / VKM F-3762 / F11)</name>
    <name type="common">Alkaliphilic filamentous fungus</name>
    <dbReference type="NCBI Taxonomy" id="1314773"/>
    <lineage>
        <taxon>Eukaryota</taxon>
        <taxon>Fungi</taxon>
        <taxon>Dikarya</taxon>
        <taxon>Ascomycota</taxon>
        <taxon>Pezizomycotina</taxon>
        <taxon>Sordariomycetes</taxon>
        <taxon>Hypocreomycetidae</taxon>
        <taxon>Glomerellales</taxon>
        <taxon>Plectosphaerellaceae</taxon>
        <taxon>Sodiomyces</taxon>
    </lineage>
</organism>
<dbReference type="Pfam" id="PF01728">
    <property type="entry name" value="FtsJ"/>
    <property type="match status" value="1"/>
</dbReference>
<evidence type="ECO:0000256" key="3">
    <source>
        <dbReference type="ARBA" id="ARBA00022603"/>
    </source>
</evidence>
<dbReference type="Proteomes" id="UP000272025">
    <property type="component" value="Unassembled WGS sequence"/>
</dbReference>
<evidence type="ECO:0000313" key="10">
    <source>
        <dbReference type="EMBL" id="ROT34621.1"/>
    </source>
</evidence>
<dbReference type="STRING" id="1314773.A0A3N2PJB2"/>
<dbReference type="EMBL" id="ML119067">
    <property type="protein sequence ID" value="ROT34621.1"/>
    <property type="molecule type" value="Genomic_DNA"/>
</dbReference>
<dbReference type="Gene3D" id="3.40.50.150">
    <property type="entry name" value="Vaccinia Virus protein VP39"/>
    <property type="match status" value="1"/>
</dbReference>
<dbReference type="InterPro" id="IPR015507">
    <property type="entry name" value="rRNA-MeTfrase_E"/>
</dbReference>
<dbReference type="PANTHER" id="PTHR10920">
    <property type="entry name" value="RIBOSOMAL RNA METHYLTRANSFERASE"/>
    <property type="match status" value="1"/>
</dbReference>
<proteinExistence type="inferred from homology"/>
<dbReference type="RefSeq" id="XP_028462427.1">
    <property type="nucleotide sequence ID" value="XM_028615286.1"/>
</dbReference>
<dbReference type="InterPro" id="IPR002877">
    <property type="entry name" value="RNA_MeTrfase_FtsJ_dom"/>
</dbReference>
<keyword evidence="3 10" id="KW-0489">Methyltransferase</keyword>